<feature type="compositionally biased region" description="Low complexity" evidence="4">
    <location>
        <begin position="257"/>
        <end position="276"/>
    </location>
</feature>
<dbReference type="Gene3D" id="1.20.5.170">
    <property type="match status" value="1"/>
</dbReference>
<dbReference type="GO" id="GO:0090575">
    <property type="term" value="C:RNA polymerase II transcription regulator complex"/>
    <property type="evidence" value="ECO:0007669"/>
    <property type="project" value="TreeGrafter"/>
</dbReference>
<dbReference type="EMBL" id="WNWS01000070">
    <property type="protein sequence ID" value="KAE9982840.1"/>
    <property type="molecule type" value="Genomic_DNA"/>
</dbReference>
<accession>A0A8H3Z222</accession>
<comment type="caution">
    <text evidence="6">The sequence shown here is derived from an EMBL/GenBank/DDBJ whole genome shotgun (WGS) entry which is preliminary data.</text>
</comment>
<feature type="domain" description="BZIP" evidence="5">
    <location>
        <begin position="124"/>
        <end position="138"/>
    </location>
</feature>
<feature type="region of interest" description="Disordered" evidence="4">
    <location>
        <begin position="56"/>
        <end position="135"/>
    </location>
</feature>
<protein>
    <recommendedName>
        <fullName evidence="5">BZIP domain-containing protein</fullName>
    </recommendedName>
</protein>
<dbReference type="AlphaFoldDB" id="A0A8H3Z222"/>
<proteinExistence type="predicted"/>
<dbReference type="InterPro" id="IPR050936">
    <property type="entry name" value="AP-1-like"/>
</dbReference>
<reference evidence="6 7" key="1">
    <citation type="submission" date="2018-12" db="EMBL/GenBank/DDBJ databases">
        <title>Venturia inaequalis Genome Resource.</title>
        <authorList>
            <person name="Lichtner F.J."/>
        </authorList>
    </citation>
    <scope>NUCLEOTIDE SEQUENCE [LARGE SCALE GENOMIC DNA]</scope>
    <source>
        <strain evidence="6 7">120213</strain>
    </source>
</reference>
<evidence type="ECO:0000256" key="4">
    <source>
        <dbReference type="SAM" id="MobiDB-lite"/>
    </source>
</evidence>
<evidence type="ECO:0000256" key="3">
    <source>
        <dbReference type="SAM" id="Coils"/>
    </source>
</evidence>
<dbReference type="GO" id="GO:0000976">
    <property type="term" value="F:transcription cis-regulatory region binding"/>
    <property type="evidence" value="ECO:0007669"/>
    <property type="project" value="InterPro"/>
</dbReference>
<feature type="compositionally biased region" description="Basic and acidic residues" evidence="4">
    <location>
        <begin position="68"/>
        <end position="80"/>
    </location>
</feature>
<dbReference type="PANTHER" id="PTHR40621:SF9">
    <property type="entry name" value="MEAB PROTEIN"/>
    <property type="match status" value="1"/>
</dbReference>
<feature type="region of interest" description="Disordered" evidence="4">
    <location>
        <begin position="235"/>
        <end position="277"/>
    </location>
</feature>
<organism evidence="6 7">
    <name type="scientific">Venturia inaequalis</name>
    <name type="common">Apple scab fungus</name>
    <dbReference type="NCBI Taxonomy" id="5025"/>
    <lineage>
        <taxon>Eukaryota</taxon>
        <taxon>Fungi</taxon>
        <taxon>Dikarya</taxon>
        <taxon>Ascomycota</taxon>
        <taxon>Pezizomycotina</taxon>
        <taxon>Dothideomycetes</taxon>
        <taxon>Pleosporomycetidae</taxon>
        <taxon>Venturiales</taxon>
        <taxon>Venturiaceae</taxon>
        <taxon>Venturia</taxon>
    </lineage>
</organism>
<evidence type="ECO:0000256" key="2">
    <source>
        <dbReference type="ARBA" id="ARBA00023242"/>
    </source>
</evidence>
<comment type="subcellular location">
    <subcellularLocation>
        <location evidence="1">Nucleus</location>
    </subcellularLocation>
</comment>
<dbReference type="GO" id="GO:0001228">
    <property type="term" value="F:DNA-binding transcription activator activity, RNA polymerase II-specific"/>
    <property type="evidence" value="ECO:0007669"/>
    <property type="project" value="TreeGrafter"/>
</dbReference>
<dbReference type="InterPro" id="IPR004827">
    <property type="entry name" value="bZIP"/>
</dbReference>
<feature type="coiled-coil region" evidence="3">
    <location>
        <begin position="143"/>
        <end position="170"/>
    </location>
</feature>
<gene>
    <name evidence="6" type="ORF">EG328_010579</name>
</gene>
<evidence type="ECO:0000256" key="1">
    <source>
        <dbReference type="ARBA" id="ARBA00004123"/>
    </source>
</evidence>
<dbReference type="CDD" id="cd14688">
    <property type="entry name" value="bZIP_YAP"/>
    <property type="match status" value="1"/>
</dbReference>
<name>A0A8H3Z222_VENIN</name>
<dbReference type="PANTHER" id="PTHR40621">
    <property type="entry name" value="TRANSCRIPTION FACTOR KAPC-RELATED"/>
    <property type="match status" value="1"/>
</dbReference>
<evidence type="ECO:0000259" key="5">
    <source>
        <dbReference type="PROSITE" id="PS00036"/>
    </source>
</evidence>
<feature type="compositionally biased region" description="Low complexity" evidence="4">
    <location>
        <begin position="325"/>
        <end position="336"/>
    </location>
</feature>
<keyword evidence="2" id="KW-0539">Nucleus</keyword>
<keyword evidence="3" id="KW-0175">Coiled coil</keyword>
<evidence type="ECO:0000313" key="7">
    <source>
        <dbReference type="Proteomes" id="UP000447873"/>
    </source>
</evidence>
<evidence type="ECO:0000313" key="6">
    <source>
        <dbReference type="EMBL" id="KAE9982840.1"/>
    </source>
</evidence>
<dbReference type="PROSITE" id="PS00036">
    <property type="entry name" value="BZIP_BASIC"/>
    <property type="match status" value="1"/>
</dbReference>
<feature type="compositionally biased region" description="Basic and acidic residues" evidence="4">
    <location>
        <begin position="91"/>
        <end position="104"/>
    </location>
</feature>
<feature type="region of interest" description="Disordered" evidence="4">
    <location>
        <begin position="296"/>
        <end position="361"/>
    </location>
</feature>
<dbReference type="Proteomes" id="UP000447873">
    <property type="component" value="Unassembled WGS sequence"/>
</dbReference>
<dbReference type="SUPFAM" id="SSF57959">
    <property type="entry name" value="Leucine zipper domain"/>
    <property type="match status" value="1"/>
</dbReference>
<dbReference type="InterPro" id="IPR046347">
    <property type="entry name" value="bZIP_sf"/>
</dbReference>
<sequence length="395" mass="43709">MEGLRNSEKRRPAASQLFVFTVRKLGPAPEAEMDAWSATSMSVAAALVESARMGDFARRDMPSPTVGKVEDHHHLGDGDRSSISSASTPEAEGHHDDQPHHEEQQQQQKRKGGRKPIYATSEERKQRNRQAQAAFRERRTEYIKQLESTIKLHEENLQNLQQSHRSAADECLMLRYKNSLLERILLEKGIDVQAELRAKGGSPNLGPTRMAVSAAPVSQPIQRYAVSKYAQNRRSLTGMPKPDGISPGLPPTISPRIQPTPTSHISSPTTSITQSPNFLPQEQEYDQQADMLEEEADGSANAGGYPQFPPVPPQNMHPQQHRQQQRPMPTNGQHHPPLQPQPSPAQGSDGNGGFGGQMNHNLYEGGYDPMLDADPFGLSASMHFPTQFSFDATTR</sequence>